<evidence type="ECO:0000256" key="5">
    <source>
        <dbReference type="SAM" id="SignalP"/>
    </source>
</evidence>
<dbReference type="CDD" id="cd00096">
    <property type="entry name" value="Ig"/>
    <property type="match status" value="1"/>
</dbReference>
<accession>A0A1B6J1V3</accession>
<keyword evidence="3" id="KW-1015">Disulfide bond</keyword>
<reference evidence="8" key="1">
    <citation type="submission" date="2015-11" db="EMBL/GenBank/DDBJ databases">
        <title>De novo transcriptome assembly of four potential Pierce s Disease insect vectors from Arizona vineyards.</title>
        <authorList>
            <person name="Tassone E.E."/>
        </authorList>
    </citation>
    <scope>NUCLEOTIDE SEQUENCE</scope>
</reference>
<dbReference type="PANTHER" id="PTHR10913">
    <property type="entry name" value="FOLLISTATIN-RELATED"/>
    <property type="match status" value="1"/>
</dbReference>
<proteinExistence type="predicted"/>
<dbReference type="Gene3D" id="3.30.60.30">
    <property type="match status" value="1"/>
</dbReference>
<dbReference type="SMART" id="SM00409">
    <property type="entry name" value="IG"/>
    <property type="match status" value="1"/>
</dbReference>
<feature type="signal peptide" evidence="5">
    <location>
        <begin position="1"/>
        <end position="20"/>
    </location>
</feature>
<dbReference type="InterPro" id="IPR036058">
    <property type="entry name" value="Kazal_dom_sf"/>
</dbReference>
<evidence type="ECO:0000259" key="6">
    <source>
        <dbReference type="PROSITE" id="PS50835"/>
    </source>
</evidence>
<dbReference type="SUPFAM" id="SSF100895">
    <property type="entry name" value="Kazal-type serine protease inhibitors"/>
    <property type="match status" value="1"/>
</dbReference>
<evidence type="ECO:0000256" key="4">
    <source>
        <dbReference type="SAM" id="MobiDB-lite"/>
    </source>
</evidence>
<dbReference type="InterPro" id="IPR011992">
    <property type="entry name" value="EF-hand-dom_pair"/>
</dbReference>
<keyword evidence="1 5" id="KW-0732">Signal</keyword>
<keyword evidence="2" id="KW-0106">Calcium</keyword>
<dbReference type="InterPro" id="IPR036179">
    <property type="entry name" value="Ig-like_dom_sf"/>
</dbReference>
<evidence type="ECO:0000313" key="8">
    <source>
        <dbReference type="EMBL" id="JAS93161.1"/>
    </source>
</evidence>
<feature type="chain" id="PRO_5008585545" evidence="5">
    <location>
        <begin position="21"/>
        <end position="372"/>
    </location>
</feature>
<dbReference type="InterPro" id="IPR003598">
    <property type="entry name" value="Ig_sub2"/>
</dbReference>
<sequence length="372" mass="41457">MLFWRCTLLVTACVVGVSHAKRSRHRKDLSSPPLPLVTTVAPEDYVDSVESLTEQNPCLVQYCGKGRECHVVNGVAQCMCQRRCRKHQKAVCGSDGRLYDNHCELHRTACLTNTQIVVDHSFSCISQDGSPVKKPENVSLADVEVVSTSTASPTSGTNNTFPDIPEGNPEENEADADLYYDKEECSLQEYEILKDNLLLYNHARLMGQDPRASGKEYLVATMYRMYDLNNNGIVDGDELDQVADQEHLSQLSQICNLRDMITYDDADKDGQLARNEFYAAFSKLYSLSVVSLDKALEVNHLSARVGDNVEIKCDVSGTPPPPIVWRRNTADLSSLGEDEVRVFTDGSLYLTRIQLVHAGNYTCHAQRNRVSA</sequence>
<gene>
    <name evidence="8" type="ORF">g.32778</name>
</gene>
<dbReference type="Gene3D" id="1.10.238.10">
    <property type="entry name" value="EF-hand"/>
    <property type="match status" value="1"/>
</dbReference>
<evidence type="ECO:0000256" key="3">
    <source>
        <dbReference type="ARBA" id="ARBA00023157"/>
    </source>
</evidence>
<dbReference type="PANTHER" id="PTHR10913:SF14">
    <property type="entry name" value="FOLLISTATIN-RELATED PROTEIN 5-LIKE PROTEIN"/>
    <property type="match status" value="1"/>
</dbReference>
<dbReference type="PROSITE" id="PS51465">
    <property type="entry name" value="KAZAL_2"/>
    <property type="match status" value="1"/>
</dbReference>
<dbReference type="InterPro" id="IPR003599">
    <property type="entry name" value="Ig_sub"/>
</dbReference>
<dbReference type="PROSITE" id="PS00018">
    <property type="entry name" value="EF_HAND_1"/>
    <property type="match status" value="2"/>
</dbReference>
<feature type="domain" description="Kazal-like" evidence="7">
    <location>
        <begin position="79"/>
        <end position="126"/>
    </location>
</feature>
<dbReference type="AlphaFoldDB" id="A0A1B6J1V3"/>
<dbReference type="InterPro" id="IPR013783">
    <property type="entry name" value="Ig-like_fold"/>
</dbReference>
<dbReference type="SUPFAM" id="SSF47473">
    <property type="entry name" value="EF-hand"/>
    <property type="match status" value="1"/>
</dbReference>
<dbReference type="GO" id="GO:0030154">
    <property type="term" value="P:cell differentiation"/>
    <property type="evidence" value="ECO:0007669"/>
    <property type="project" value="TreeGrafter"/>
</dbReference>
<evidence type="ECO:0000256" key="1">
    <source>
        <dbReference type="ARBA" id="ARBA00022729"/>
    </source>
</evidence>
<dbReference type="Gene3D" id="2.60.40.10">
    <property type="entry name" value="Immunoglobulins"/>
    <property type="match status" value="1"/>
</dbReference>
<dbReference type="InterPro" id="IPR018247">
    <property type="entry name" value="EF_Hand_1_Ca_BS"/>
</dbReference>
<dbReference type="Pfam" id="PF13927">
    <property type="entry name" value="Ig_3"/>
    <property type="match status" value="1"/>
</dbReference>
<dbReference type="InterPro" id="IPR050653">
    <property type="entry name" value="Prot_Inhib_GrowthFact_Antg"/>
</dbReference>
<dbReference type="InterPro" id="IPR007110">
    <property type="entry name" value="Ig-like_dom"/>
</dbReference>
<dbReference type="PROSITE" id="PS50835">
    <property type="entry name" value="IG_LIKE"/>
    <property type="match status" value="1"/>
</dbReference>
<feature type="domain" description="Ig-like" evidence="6">
    <location>
        <begin position="306"/>
        <end position="372"/>
    </location>
</feature>
<dbReference type="SUPFAM" id="SSF48726">
    <property type="entry name" value="Immunoglobulin"/>
    <property type="match status" value="1"/>
</dbReference>
<protein>
    <submittedName>
        <fullName evidence="8">Uncharacterized protein</fullName>
    </submittedName>
</protein>
<dbReference type="SMART" id="SM00408">
    <property type="entry name" value="IGc2"/>
    <property type="match status" value="1"/>
</dbReference>
<dbReference type="EMBL" id="GECU01014545">
    <property type="protein sequence ID" value="JAS93161.1"/>
    <property type="molecule type" value="Transcribed_RNA"/>
</dbReference>
<name>A0A1B6J1V3_9HEMI</name>
<dbReference type="GO" id="GO:0030510">
    <property type="term" value="P:regulation of BMP signaling pathway"/>
    <property type="evidence" value="ECO:0007669"/>
    <property type="project" value="TreeGrafter"/>
</dbReference>
<dbReference type="Pfam" id="PF07648">
    <property type="entry name" value="Kazal_2"/>
    <property type="match status" value="1"/>
</dbReference>
<dbReference type="SMART" id="SM00280">
    <property type="entry name" value="KAZAL"/>
    <property type="match status" value="1"/>
</dbReference>
<dbReference type="CDD" id="cd00104">
    <property type="entry name" value="KAZAL_FS"/>
    <property type="match status" value="1"/>
</dbReference>
<organism evidence="8">
    <name type="scientific">Homalodisca liturata</name>
    <dbReference type="NCBI Taxonomy" id="320908"/>
    <lineage>
        <taxon>Eukaryota</taxon>
        <taxon>Metazoa</taxon>
        <taxon>Ecdysozoa</taxon>
        <taxon>Arthropoda</taxon>
        <taxon>Hexapoda</taxon>
        <taxon>Insecta</taxon>
        <taxon>Pterygota</taxon>
        <taxon>Neoptera</taxon>
        <taxon>Paraneoptera</taxon>
        <taxon>Hemiptera</taxon>
        <taxon>Auchenorrhyncha</taxon>
        <taxon>Membracoidea</taxon>
        <taxon>Cicadellidae</taxon>
        <taxon>Cicadellinae</taxon>
        <taxon>Proconiini</taxon>
        <taxon>Homalodisca</taxon>
    </lineage>
</organism>
<feature type="compositionally biased region" description="Polar residues" evidence="4">
    <location>
        <begin position="146"/>
        <end position="161"/>
    </location>
</feature>
<dbReference type="InterPro" id="IPR002350">
    <property type="entry name" value="Kazal_dom"/>
</dbReference>
<evidence type="ECO:0000259" key="7">
    <source>
        <dbReference type="PROSITE" id="PS51465"/>
    </source>
</evidence>
<evidence type="ECO:0000256" key="2">
    <source>
        <dbReference type="ARBA" id="ARBA00022837"/>
    </source>
</evidence>
<feature type="region of interest" description="Disordered" evidence="4">
    <location>
        <begin position="145"/>
        <end position="172"/>
    </location>
</feature>
<dbReference type="GO" id="GO:0005615">
    <property type="term" value="C:extracellular space"/>
    <property type="evidence" value="ECO:0007669"/>
    <property type="project" value="TreeGrafter"/>
</dbReference>